<reference evidence="3" key="2">
    <citation type="journal article" date="2021" name="PeerJ">
        <title>Extensive microbial diversity within the chicken gut microbiome revealed by metagenomics and culture.</title>
        <authorList>
            <person name="Gilroy R."/>
            <person name="Ravi A."/>
            <person name="Getino M."/>
            <person name="Pursley I."/>
            <person name="Horton D.L."/>
            <person name="Alikhan N.F."/>
            <person name="Baker D."/>
            <person name="Gharbi K."/>
            <person name="Hall N."/>
            <person name="Watson M."/>
            <person name="Adriaenssens E.M."/>
            <person name="Foster-Nyarko E."/>
            <person name="Jarju S."/>
            <person name="Secka A."/>
            <person name="Antonio M."/>
            <person name="Oren A."/>
            <person name="Chaudhuri R.R."/>
            <person name="La Ragione R."/>
            <person name="Hildebrand F."/>
            <person name="Pallen M.J."/>
        </authorList>
    </citation>
    <scope>NUCLEOTIDE SEQUENCE</scope>
    <source>
        <strain evidence="3">CHK193-30670</strain>
    </source>
</reference>
<keyword evidence="1" id="KW-0812">Transmembrane</keyword>
<dbReference type="Gene3D" id="3.40.50.1110">
    <property type="entry name" value="SGNH hydrolase"/>
    <property type="match status" value="1"/>
</dbReference>
<dbReference type="Pfam" id="PF13472">
    <property type="entry name" value="Lipase_GDSL_2"/>
    <property type="match status" value="1"/>
</dbReference>
<gene>
    <name evidence="3" type="ORF">IAB68_05835</name>
</gene>
<dbReference type="PANTHER" id="PTHR30383:SF5">
    <property type="entry name" value="SGNH HYDROLASE-TYPE ESTERASE DOMAIN-CONTAINING PROTEIN"/>
    <property type="match status" value="1"/>
</dbReference>
<dbReference type="EMBL" id="DVMT01000059">
    <property type="protein sequence ID" value="HIU40800.1"/>
    <property type="molecule type" value="Genomic_DNA"/>
</dbReference>
<accession>A0A9D1IPP4</accession>
<dbReference type="InterPro" id="IPR051532">
    <property type="entry name" value="Ester_Hydrolysis_Enzymes"/>
</dbReference>
<evidence type="ECO:0000256" key="1">
    <source>
        <dbReference type="SAM" id="Phobius"/>
    </source>
</evidence>
<protein>
    <recommendedName>
        <fullName evidence="2">SGNH hydrolase-type esterase domain-containing protein</fullName>
    </recommendedName>
</protein>
<reference evidence="3" key="1">
    <citation type="submission" date="2020-10" db="EMBL/GenBank/DDBJ databases">
        <authorList>
            <person name="Gilroy R."/>
        </authorList>
    </citation>
    <scope>NUCLEOTIDE SEQUENCE</scope>
    <source>
        <strain evidence="3">CHK193-30670</strain>
    </source>
</reference>
<feature type="domain" description="SGNH hydrolase-type esterase" evidence="2">
    <location>
        <begin position="35"/>
        <end position="237"/>
    </location>
</feature>
<dbReference type="Proteomes" id="UP000824074">
    <property type="component" value="Unassembled WGS sequence"/>
</dbReference>
<feature type="transmembrane region" description="Helical" evidence="1">
    <location>
        <begin position="7"/>
        <end position="25"/>
    </location>
</feature>
<keyword evidence="1" id="KW-0472">Membrane</keyword>
<name>A0A9D1IPP4_9FIRM</name>
<evidence type="ECO:0000313" key="3">
    <source>
        <dbReference type="EMBL" id="HIU40800.1"/>
    </source>
</evidence>
<dbReference type="AlphaFoldDB" id="A0A9D1IPP4"/>
<dbReference type="GO" id="GO:0004622">
    <property type="term" value="F:phosphatidylcholine lysophospholipase activity"/>
    <property type="evidence" value="ECO:0007669"/>
    <property type="project" value="TreeGrafter"/>
</dbReference>
<dbReference type="InterPro" id="IPR036514">
    <property type="entry name" value="SGNH_hydro_sf"/>
</dbReference>
<proteinExistence type="predicted"/>
<organism evidence="3 4">
    <name type="scientific">Candidatus Aphodocola excrementigallinarum</name>
    <dbReference type="NCBI Taxonomy" id="2840670"/>
    <lineage>
        <taxon>Bacteria</taxon>
        <taxon>Bacillati</taxon>
        <taxon>Bacillota</taxon>
        <taxon>Bacilli</taxon>
        <taxon>Candidatus Aphodocola</taxon>
    </lineage>
</organism>
<evidence type="ECO:0000259" key="2">
    <source>
        <dbReference type="Pfam" id="PF13472"/>
    </source>
</evidence>
<dbReference type="PANTHER" id="PTHR30383">
    <property type="entry name" value="THIOESTERASE 1/PROTEASE 1/LYSOPHOSPHOLIPASE L1"/>
    <property type="match status" value="1"/>
</dbReference>
<dbReference type="InterPro" id="IPR013830">
    <property type="entry name" value="SGNH_hydro"/>
</dbReference>
<comment type="caution">
    <text evidence="3">The sequence shown here is derived from an EMBL/GenBank/DDBJ whole genome shotgun (WGS) entry which is preliminary data.</text>
</comment>
<dbReference type="SUPFAM" id="SSF52266">
    <property type="entry name" value="SGNH hydrolase"/>
    <property type="match status" value="1"/>
</dbReference>
<sequence length="253" mass="29158">MKRRHKLLIGFVITGIILVAIFFLTRDKKIYYLSLGDSLAAGQTPYNTIDKSYGDYVSEYLKDKGALEFYTKDFAKSGYRSIDLLNDLEENKEIKVNGKKITIKHALIKADLVTLSIGSNDLFYKLNVGNEFDLNEVDDIYKYVDESIKDVDKLLYELKMSCKEQIMVFGFYNPFTNFSDTLANMVEPIIKYANNKMKYLTRKYDITFVDIHDTFLANDNYLPSTLEIHPNKDGYKAMADKVISLIDEKTLAK</sequence>
<evidence type="ECO:0000313" key="4">
    <source>
        <dbReference type="Proteomes" id="UP000824074"/>
    </source>
</evidence>
<keyword evidence="1" id="KW-1133">Transmembrane helix</keyword>